<accession>A0A172Z9V0</accession>
<gene>
    <name evidence="1" type="ORF">A7J50_5978</name>
</gene>
<protein>
    <recommendedName>
        <fullName evidence="3">N-acetyltransferase domain-containing protein</fullName>
    </recommendedName>
</protein>
<dbReference type="KEGG" id="panr:A7J50_5978"/>
<sequence>MGYVSYGVKPLDDGLYINKIEIDPAHQKKSIGLGVLWHLWLTHLVPIMPISQFGDSGRFWSLARRRFAAAGGLIGPELRPSEQDDAKQH</sequence>
<evidence type="ECO:0008006" key="3">
    <source>
        <dbReference type="Google" id="ProtNLM"/>
    </source>
</evidence>
<geneLocation type="plasmid" evidence="2">
    <name>pp27494_1</name>
</geneLocation>
<proteinExistence type="predicted"/>
<organism evidence="1 2">
    <name type="scientific">Pseudomonas antarctica</name>
    <dbReference type="NCBI Taxonomy" id="219572"/>
    <lineage>
        <taxon>Bacteria</taxon>
        <taxon>Pseudomonadati</taxon>
        <taxon>Pseudomonadota</taxon>
        <taxon>Gammaproteobacteria</taxon>
        <taxon>Pseudomonadales</taxon>
        <taxon>Pseudomonadaceae</taxon>
        <taxon>Pseudomonas</taxon>
    </lineage>
</organism>
<reference evidence="1 2" key="1">
    <citation type="submission" date="2016-05" db="EMBL/GenBank/DDBJ databases">
        <title>Complete genome sequence of Pseudomonas antarctica PAMC 27494.</title>
        <authorList>
            <person name="Lee J."/>
        </authorList>
    </citation>
    <scope>NUCLEOTIDE SEQUENCE [LARGE SCALE GENOMIC DNA]</scope>
    <source>
        <strain evidence="1 2">PAMC 27494</strain>
        <plasmid evidence="2">Plasmid pp27494_1</plasmid>
    </source>
</reference>
<dbReference type="AlphaFoldDB" id="A0A172Z9V0"/>
<evidence type="ECO:0000313" key="1">
    <source>
        <dbReference type="EMBL" id="ANF89290.1"/>
    </source>
</evidence>
<name>A0A172Z9V0_9PSED</name>
<dbReference type="Proteomes" id="UP000077829">
    <property type="component" value="Plasmid pP27494_1"/>
</dbReference>
<evidence type="ECO:0000313" key="2">
    <source>
        <dbReference type="Proteomes" id="UP000077829"/>
    </source>
</evidence>
<dbReference type="PATRIC" id="fig|219572.3.peg.6136"/>
<keyword evidence="1" id="KW-0614">Plasmid</keyword>
<dbReference type="EMBL" id="CP015601">
    <property type="protein sequence ID" value="ANF89290.1"/>
    <property type="molecule type" value="Genomic_DNA"/>
</dbReference>